<protein>
    <submittedName>
        <fullName evidence="2">Exopolyphosphatase-like protein, phosphoesterase RecJ domain-containing protein</fullName>
    </submittedName>
</protein>
<proteinExistence type="predicted"/>
<organism evidence="2 3">
    <name type="scientific">Candidatus Gottesmanbacteria bacterium GW2011_GWA2_43_14</name>
    <dbReference type="NCBI Taxonomy" id="1618443"/>
    <lineage>
        <taxon>Bacteria</taxon>
        <taxon>Candidatus Gottesmaniibacteriota</taxon>
    </lineage>
</organism>
<dbReference type="Gene3D" id="3.90.1640.10">
    <property type="entry name" value="inorganic pyrophosphatase (n-terminal core)"/>
    <property type="match status" value="1"/>
</dbReference>
<feature type="compositionally biased region" description="Low complexity" evidence="1">
    <location>
        <begin position="279"/>
        <end position="320"/>
    </location>
</feature>
<feature type="compositionally biased region" description="Polar residues" evidence="1">
    <location>
        <begin position="246"/>
        <end position="270"/>
    </location>
</feature>
<name>A0A0G1DEE3_9BACT</name>
<accession>A0A0G1DEE3</accession>
<gene>
    <name evidence="2" type="ORF">UV73_C0012G0027</name>
</gene>
<dbReference type="PANTHER" id="PTHR47618">
    <property type="entry name" value="BIFUNCTIONAL OLIGORIBONUCLEASE AND PAP PHOSPHATASE NRNA"/>
    <property type="match status" value="1"/>
</dbReference>
<dbReference type="SUPFAM" id="SSF64182">
    <property type="entry name" value="DHH phosphoesterases"/>
    <property type="match status" value="1"/>
</dbReference>
<dbReference type="InterPro" id="IPR038763">
    <property type="entry name" value="DHH_sf"/>
</dbReference>
<dbReference type="Proteomes" id="UP000034894">
    <property type="component" value="Unassembled WGS sequence"/>
</dbReference>
<evidence type="ECO:0000313" key="2">
    <source>
        <dbReference type="EMBL" id="KKS95999.1"/>
    </source>
</evidence>
<dbReference type="EMBL" id="LCFP01000012">
    <property type="protein sequence ID" value="KKS95999.1"/>
    <property type="molecule type" value="Genomic_DNA"/>
</dbReference>
<dbReference type="PANTHER" id="PTHR47618:SF1">
    <property type="entry name" value="BIFUNCTIONAL OLIGORIBONUCLEASE AND PAP PHOSPHATASE NRNA"/>
    <property type="match status" value="1"/>
</dbReference>
<sequence length="345" mass="37661">MANLNRDQVNQARTLLESSKAILIALPANPSFDAVAAALSFYLSLSAAGKQISMVSATEMTVGYNELVGVDKIGKAIGSQNGRNLIISFPYQEGSIEKVSYNIENDTFNLVIEPREGYPPITPEMMQYNYSGGATDCIITVGASKLDDLDSLYNGNQSLFNEKPLINIDVAGNNQKYGKANIIDTSASSISELAATLISEMGLSLEPDIATNLMMGLSEETNNFASPEVTAATFETAALLLKNGARQKQSQAKTGQNLPQFPRQDQSQKPFSFARPQRPFQRQPVSGQQQQTQQQQQPFRPKTQPQQQPKQQQQGQSPSVREAGSPPETPPDWLKPKIYKGSTLL</sequence>
<dbReference type="STRING" id="1618443.UV73_C0012G0027"/>
<evidence type="ECO:0000313" key="3">
    <source>
        <dbReference type="Proteomes" id="UP000034894"/>
    </source>
</evidence>
<dbReference type="InterPro" id="IPR051319">
    <property type="entry name" value="Oligoribo/pAp-PDE_c-di-AMP_PDE"/>
</dbReference>
<feature type="region of interest" description="Disordered" evidence="1">
    <location>
        <begin position="245"/>
        <end position="345"/>
    </location>
</feature>
<reference evidence="2 3" key="1">
    <citation type="journal article" date="2015" name="Nature">
        <title>rRNA introns, odd ribosomes, and small enigmatic genomes across a large radiation of phyla.</title>
        <authorList>
            <person name="Brown C.T."/>
            <person name="Hug L.A."/>
            <person name="Thomas B.C."/>
            <person name="Sharon I."/>
            <person name="Castelle C.J."/>
            <person name="Singh A."/>
            <person name="Wilkins M.J."/>
            <person name="Williams K.H."/>
            <person name="Banfield J.F."/>
        </authorList>
    </citation>
    <scope>NUCLEOTIDE SEQUENCE [LARGE SCALE GENOMIC DNA]</scope>
</reference>
<evidence type="ECO:0000256" key="1">
    <source>
        <dbReference type="SAM" id="MobiDB-lite"/>
    </source>
</evidence>
<dbReference type="AlphaFoldDB" id="A0A0G1DEE3"/>
<comment type="caution">
    <text evidence="2">The sequence shown here is derived from an EMBL/GenBank/DDBJ whole genome shotgun (WGS) entry which is preliminary data.</text>
</comment>